<feature type="domain" description="VWFA" evidence="2">
    <location>
        <begin position="456"/>
        <end position="638"/>
    </location>
</feature>
<accession>A0ABU0WVI6</accession>
<evidence type="ECO:0000256" key="1">
    <source>
        <dbReference type="SAM" id="MobiDB-lite"/>
    </source>
</evidence>
<evidence type="ECO:0000313" key="4">
    <source>
        <dbReference type="Proteomes" id="UP001225605"/>
    </source>
</evidence>
<dbReference type="SUPFAM" id="SSF53300">
    <property type="entry name" value="vWA-like"/>
    <property type="match status" value="1"/>
</dbReference>
<proteinExistence type="predicted"/>
<feature type="region of interest" description="Disordered" evidence="1">
    <location>
        <begin position="388"/>
        <end position="419"/>
    </location>
</feature>
<sequence>MSSYRYGRYVDGPDPLAPPTDLRAAMDELGREVMEGSSPESALRELLRRGLPGTRGLDDLTARLWRKRAAITRRHRLDGTLQEVQRLLQEAVRAERAALFPDPDDDARFREAQLDALPQSTAAAVRELAEYDWRSPRARESYEEIRNLLGRELMDQRFQGMKQAVESVRPEDVRRIQDMLRDLNDLLAAHARGEDTAERFDGFMREHGEFFPENPRTVDELVDALAARSAAAQRMMNSMTEQQRRELAALSQQAFGDSGIGAQLAQLDSLLQGMRPGEDWDGSARFRGDNPMGLGEGAQAMADLAELDALAEQLAQSYPGARLEDIDLEALVRQLDGDAGVDARRLAELERELRSQNLLERAPDGSLRLTPKALRRLGETALRGVIDGVRAQGQRDNRSAGASGEPTGSTRPWAFGDTEPWNVPRTVTNAVLRSAGGPVSLDVVDVEVSETERRSRAAVALCVDTSWSMVQDGRWVPMKRTALALHHLVRTRFRTDALELITFGRHAETVDIGQLTALEGVWEQGTNLHHALLLAGRHVRRHPDAQPVVLVVTDGEPTAHLEATGEAEFHYPPLDRTLGKTLVEVDALARLGASITVFRLGDDPRLTRFVDAVARRSGGRVVAPDEDGLGAAVVSDYLRSRKRR</sequence>
<dbReference type="Gene3D" id="3.40.50.410">
    <property type="entry name" value="von Willebrand factor, type A domain"/>
    <property type="match status" value="1"/>
</dbReference>
<dbReference type="CDD" id="cd00198">
    <property type="entry name" value="vWFA"/>
    <property type="match status" value="1"/>
</dbReference>
<comment type="caution">
    <text evidence="3">The sequence shown here is derived from an EMBL/GenBank/DDBJ whole genome shotgun (WGS) entry which is preliminary data.</text>
</comment>
<dbReference type="EMBL" id="NSDM01000002">
    <property type="protein sequence ID" value="MDQ2583875.1"/>
    <property type="molecule type" value="Genomic_DNA"/>
</dbReference>
<evidence type="ECO:0000259" key="2">
    <source>
        <dbReference type="SMART" id="SM00327"/>
    </source>
</evidence>
<dbReference type="SMART" id="SM00327">
    <property type="entry name" value="VWA"/>
    <property type="match status" value="1"/>
</dbReference>
<organism evidence="3 4">
    <name type="scientific">Saccharothrix yanglingensis</name>
    <dbReference type="NCBI Taxonomy" id="659496"/>
    <lineage>
        <taxon>Bacteria</taxon>
        <taxon>Bacillati</taxon>
        <taxon>Actinomycetota</taxon>
        <taxon>Actinomycetes</taxon>
        <taxon>Pseudonocardiales</taxon>
        <taxon>Pseudonocardiaceae</taxon>
        <taxon>Saccharothrix</taxon>
    </lineage>
</organism>
<dbReference type="InterPro" id="IPR002035">
    <property type="entry name" value="VWF_A"/>
</dbReference>
<reference evidence="3 4" key="1">
    <citation type="submission" date="2017-06" db="EMBL/GenBank/DDBJ databases">
        <title>Cultured bacterium strain Saccharothrix yanglingensis Hhs.015.</title>
        <authorList>
            <person name="Xia Y."/>
        </authorList>
    </citation>
    <scope>NUCLEOTIDE SEQUENCE [LARGE SCALE GENOMIC DNA]</scope>
    <source>
        <strain evidence="3 4">Hhs.015</strain>
    </source>
</reference>
<protein>
    <recommendedName>
        <fullName evidence="2">VWFA domain-containing protein</fullName>
    </recommendedName>
</protein>
<gene>
    <name evidence="3" type="ORF">CKY47_07725</name>
</gene>
<dbReference type="Pfam" id="PF13519">
    <property type="entry name" value="VWA_2"/>
    <property type="match status" value="1"/>
</dbReference>
<keyword evidence="4" id="KW-1185">Reference proteome</keyword>
<dbReference type="InterPro" id="IPR036465">
    <property type="entry name" value="vWFA_dom_sf"/>
</dbReference>
<name>A0ABU0WVI6_9PSEU</name>
<evidence type="ECO:0000313" key="3">
    <source>
        <dbReference type="EMBL" id="MDQ2583875.1"/>
    </source>
</evidence>
<dbReference type="RefSeq" id="WP_306744984.1">
    <property type="nucleotide sequence ID" value="NZ_NSDM01000002.1"/>
</dbReference>
<dbReference type="Proteomes" id="UP001225605">
    <property type="component" value="Unassembled WGS sequence"/>
</dbReference>